<dbReference type="Proteomes" id="UP000032066">
    <property type="component" value="Unassembled WGS sequence"/>
</dbReference>
<proteinExistence type="predicted"/>
<evidence type="ECO:0000313" key="1">
    <source>
        <dbReference type="EMBL" id="KIQ66366.1"/>
    </source>
</evidence>
<name>A0A0D0P414_KITGR</name>
<dbReference type="RefSeq" id="WP_043907514.1">
    <property type="nucleotide sequence ID" value="NZ_JXZB01000001.1"/>
</dbReference>
<protein>
    <submittedName>
        <fullName evidence="1">Uncharacterized protein</fullName>
    </submittedName>
</protein>
<organism evidence="1 2">
    <name type="scientific">Kitasatospora griseola</name>
    <name type="common">Streptomyces griseolosporeus</name>
    <dbReference type="NCBI Taxonomy" id="2064"/>
    <lineage>
        <taxon>Bacteria</taxon>
        <taxon>Bacillati</taxon>
        <taxon>Actinomycetota</taxon>
        <taxon>Actinomycetes</taxon>
        <taxon>Kitasatosporales</taxon>
        <taxon>Streptomycetaceae</taxon>
        <taxon>Kitasatospora</taxon>
    </lineage>
</organism>
<dbReference type="AlphaFoldDB" id="A0A0D0P414"/>
<accession>A0A0D0P414</accession>
<dbReference type="EMBL" id="JXZB01000001">
    <property type="protein sequence ID" value="KIQ66366.1"/>
    <property type="molecule type" value="Genomic_DNA"/>
</dbReference>
<gene>
    <name evidence="1" type="ORF">TR51_01655</name>
</gene>
<dbReference type="PATRIC" id="fig|2064.6.peg.374"/>
<sequence length="132" mass="14087">MIAFVLGDNRLDDVLLPAARLLDAPRPTLASSGCGRRTTQQLTAAARASVPLTHVRRPPGAHLLDAAAAAFAAADGIVLHLDLRRIGPPEDNVNVFAAALREALPRLVRCRRPRVFPVRSGRIRRTDGSCGG</sequence>
<evidence type="ECO:0000313" key="2">
    <source>
        <dbReference type="Proteomes" id="UP000032066"/>
    </source>
</evidence>
<reference evidence="1 2" key="1">
    <citation type="submission" date="2015-02" db="EMBL/GenBank/DDBJ databases">
        <title>Draft genome sequence of Kitasatospora griseola MF730-N6, a bafilomycin, terpentecin and satosporin producer.</title>
        <authorList>
            <person name="Arens J.C."/>
            <person name="Haltli B."/>
            <person name="Kerr R.G."/>
        </authorList>
    </citation>
    <scope>NUCLEOTIDE SEQUENCE [LARGE SCALE GENOMIC DNA]</scope>
    <source>
        <strain evidence="1 2">MF730-N6</strain>
    </source>
</reference>
<comment type="caution">
    <text evidence="1">The sequence shown here is derived from an EMBL/GenBank/DDBJ whole genome shotgun (WGS) entry which is preliminary data.</text>
</comment>
<keyword evidence="2" id="KW-1185">Reference proteome</keyword>